<dbReference type="Proteomes" id="UP000190092">
    <property type="component" value="Unassembled WGS sequence"/>
</dbReference>
<dbReference type="RefSeq" id="WP_085935954.1">
    <property type="nucleotide sequence ID" value="NZ_FUWJ01000006.1"/>
</dbReference>
<dbReference type="Pfam" id="PF20376">
    <property type="entry name" value="DUF6671"/>
    <property type="match status" value="1"/>
</dbReference>
<feature type="domain" description="DUF6671" evidence="1">
    <location>
        <begin position="68"/>
        <end position="281"/>
    </location>
</feature>
<dbReference type="EMBL" id="FUWJ01000006">
    <property type="protein sequence ID" value="SKA22147.1"/>
    <property type="molecule type" value="Genomic_DNA"/>
</dbReference>
<dbReference type="InterPro" id="IPR046612">
    <property type="entry name" value="DUF6671"/>
</dbReference>
<organism evidence="2 3">
    <name type="scientific">Enhydrobacter aerosaccus</name>
    <dbReference type="NCBI Taxonomy" id="225324"/>
    <lineage>
        <taxon>Bacteria</taxon>
        <taxon>Pseudomonadati</taxon>
        <taxon>Pseudomonadota</taxon>
        <taxon>Alphaproteobacteria</taxon>
        <taxon>Hyphomicrobiales</taxon>
        <taxon>Enhydrobacter</taxon>
    </lineage>
</organism>
<evidence type="ECO:0000313" key="2">
    <source>
        <dbReference type="EMBL" id="SKA22147.1"/>
    </source>
</evidence>
<sequence length="282" mass="30895">MHPYAGGRIGLATIHAKERAIAPPFRRLMGADVVVAPNVDTDTLGTFSGEVPRPDALVETSLLKAELVFNTLDVDCAVASEGSYGPIDRLPFIPSGVEIMAFVDRRRGLRFVETLGTHRTNWRLQRFGQGDPRVPAVLKSMGFPQFGVFVICGSDPTRPIKGLTEVDEVVAAIDQEAARSEDGEAILISDMRAHLNPTRMKVLRALAWKLAKRLSSLCPRCGTPGFGHMHSRRGLPCEHCGEPTHWIDFEIDSCHACGFSESRPRADGRRAAPRSACRSCRP</sequence>
<gene>
    <name evidence="2" type="ORF">SAMN02745126_04284</name>
</gene>
<evidence type="ECO:0000259" key="1">
    <source>
        <dbReference type="Pfam" id="PF20376"/>
    </source>
</evidence>
<proteinExistence type="predicted"/>
<evidence type="ECO:0000313" key="3">
    <source>
        <dbReference type="Proteomes" id="UP000190092"/>
    </source>
</evidence>
<protein>
    <recommendedName>
        <fullName evidence="1">DUF6671 domain-containing protein</fullName>
    </recommendedName>
</protein>
<accession>A0A1T4S1U9</accession>
<dbReference type="OrthoDB" id="9793837at2"/>
<name>A0A1T4S1U9_9HYPH</name>
<keyword evidence="3" id="KW-1185">Reference proteome</keyword>
<reference evidence="3" key="1">
    <citation type="submission" date="2017-02" db="EMBL/GenBank/DDBJ databases">
        <authorList>
            <person name="Varghese N."/>
            <person name="Submissions S."/>
        </authorList>
    </citation>
    <scope>NUCLEOTIDE SEQUENCE [LARGE SCALE GENOMIC DNA]</scope>
    <source>
        <strain evidence="3">ATCC 27094</strain>
    </source>
</reference>
<dbReference type="STRING" id="225324.SAMN02745126_04284"/>
<dbReference type="AlphaFoldDB" id="A0A1T4S1U9"/>